<evidence type="ECO:0008006" key="3">
    <source>
        <dbReference type="Google" id="ProtNLM"/>
    </source>
</evidence>
<dbReference type="SUPFAM" id="SSF55729">
    <property type="entry name" value="Acyl-CoA N-acyltransferases (Nat)"/>
    <property type="match status" value="1"/>
</dbReference>
<dbReference type="eggNOG" id="COG0456">
    <property type="taxonomic scope" value="Bacteria"/>
</dbReference>
<keyword evidence="2" id="KW-1185">Reference proteome</keyword>
<dbReference type="RefSeq" id="WP_012064580.1">
    <property type="nucleotide sequence ID" value="NC_009633.1"/>
</dbReference>
<gene>
    <name evidence="1" type="ordered locus">Amet_3489</name>
</gene>
<sequence length="358" mass="41700">MEIKVVDHAYVKEYIGFCKEVYKNNNEYRDILSTSMKGILMGRAEICNGTVLRPIMVMDRGSIVAVCTFAIVDRMKDTLQLAYFEALAHQEPAIKMMMAYGKNLAKEHGIKKILVGLNLHVNYGLGLLVDGFHEPYSFGSAYNPPYYIDYFKEYAHEEINLASYLTKMKEFDFGMSPRLIQRVKEKYRVRAADFKNIEKDAAIYTHLNNKAFINHKFYYERRIQEDLELLNEFKILLKEENLLFIEYKGTPIGFMLWYPDFNELMKPGEQLGVKTVIKNKLFSHKIKKFKIVEIGILPGFQRNGAVVALFHGCWEIVKDRYELCESGWILEENYASTGLGLRWGDQVHKHYKAFVINL</sequence>
<dbReference type="InterPro" id="IPR039968">
    <property type="entry name" value="BcerS-like"/>
</dbReference>
<evidence type="ECO:0000313" key="2">
    <source>
        <dbReference type="Proteomes" id="UP000001572"/>
    </source>
</evidence>
<accession>A6TTU9</accession>
<dbReference type="AlphaFoldDB" id="A6TTU9"/>
<proteinExistence type="predicted"/>
<dbReference type="STRING" id="293826.Amet_3489"/>
<reference evidence="2" key="1">
    <citation type="journal article" date="2016" name="Genome Announc.">
        <title>Complete genome sequence of Alkaliphilus metalliredigens strain QYMF, an alkaliphilic and metal-reducing bacterium isolated from borax-contaminated leachate ponds.</title>
        <authorList>
            <person name="Hwang C."/>
            <person name="Copeland A."/>
            <person name="Lucas S."/>
            <person name="Lapidus A."/>
            <person name="Barry K."/>
            <person name="Detter J.C."/>
            <person name="Glavina Del Rio T."/>
            <person name="Hammon N."/>
            <person name="Israni S."/>
            <person name="Dalin E."/>
            <person name="Tice H."/>
            <person name="Pitluck S."/>
            <person name="Chertkov O."/>
            <person name="Brettin T."/>
            <person name="Bruce D."/>
            <person name="Han C."/>
            <person name="Schmutz J."/>
            <person name="Larimer F."/>
            <person name="Land M.L."/>
            <person name="Hauser L."/>
            <person name="Kyrpides N."/>
            <person name="Mikhailova N."/>
            <person name="Ye Q."/>
            <person name="Zhou J."/>
            <person name="Richardson P."/>
            <person name="Fields M.W."/>
        </authorList>
    </citation>
    <scope>NUCLEOTIDE SEQUENCE [LARGE SCALE GENOMIC DNA]</scope>
    <source>
        <strain evidence="2">QYMF</strain>
    </source>
</reference>
<name>A6TTU9_ALKMQ</name>
<dbReference type="HOGENOM" id="CLU_053649_0_0_9"/>
<dbReference type="PANTHER" id="PTHR41368:SF1">
    <property type="entry name" value="PROTEIN YGHO"/>
    <property type="match status" value="1"/>
</dbReference>
<dbReference type="PANTHER" id="PTHR41368">
    <property type="entry name" value="PROTEIN YGHO"/>
    <property type="match status" value="1"/>
</dbReference>
<dbReference type="OrthoDB" id="1757697at2"/>
<dbReference type="KEGG" id="amt:Amet_3489"/>
<evidence type="ECO:0000313" key="1">
    <source>
        <dbReference type="EMBL" id="ABR49617.1"/>
    </source>
</evidence>
<dbReference type="InterPro" id="IPR016181">
    <property type="entry name" value="Acyl_CoA_acyltransferase"/>
</dbReference>
<protein>
    <recommendedName>
        <fullName evidence="3">N-acetyltransferase domain-containing protein</fullName>
    </recommendedName>
</protein>
<organism evidence="1 2">
    <name type="scientific">Alkaliphilus metalliredigens (strain QYMF)</name>
    <dbReference type="NCBI Taxonomy" id="293826"/>
    <lineage>
        <taxon>Bacteria</taxon>
        <taxon>Bacillati</taxon>
        <taxon>Bacillota</taxon>
        <taxon>Clostridia</taxon>
        <taxon>Peptostreptococcales</taxon>
        <taxon>Natronincolaceae</taxon>
        <taxon>Alkaliphilus</taxon>
    </lineage>
</organism>
<dbReference type="Proteomes" id="UP000001572">
    <property type="component" value="Chromosome"/>
</dbReference>
<dbReference type="EMBL" id="CP000724">
    <property type="protein sequence ID" value="ABR49617.1"/>
    <property type="molecule type" value="Genomic_DNA"/>
</dbReference>